<feature type="compositionally biased region" description="Polar residues" evidence="1">
    <location>
        <begin position="246"/>
        <end position="256"/>
    </location>
</feature>
<proteinExistence type="evidence at transcript level"/>
<protein>
    <submittedName>
        <fullName evidence="2">Uncharacterized protein</fullName>
    </submittedName>
</protein>
<name>A0A0N7Z8C3_9HEMI</name>
<dbReference type="EMBL" id="GDKW01003747">
    <property type="protein sequence ID" value="JAI52848.1"/>
    <property type="molecule type" value="mRNA"/>
</dbReference>
<evidence type="ECO:0000256" key="1">
    <source>
        <dbReference type="SAM" id="MobiDB-lite"/>
    </source>
</evidence>
<accession>A0A0N7Z8C3</accession>
<feature type="compositionally biased region" description="Basic and acidic residues" evidence="1">
    <location>
        <begin position="216"/>
        <end position="231"/>
    </location>
</feature>
<feature type="region of interest" description="Disordered" evidence="1">
    <location>
        <begin position="207"/>
        <end position="265"/>
    </location>
</feature>
<sequence length="530" mass="59691">FEDDCSDDDIFLSPDKRRSGRHRVSLQQNAIHTQGIYEDMVKKIKSCLNGIPRPPVEPVSVYFSMEDVQLFITSSKVQTEEGDTCKKKENNQTESRPCGVYLNVDHSCEEFERLGALYIEKYLPCETVSTLSDPSSYVHLTASAKKRRRCNGWATSPGSRLSYLARRKSTFSVDQVSKLGQPASSKQFLLQRDLIITKGIKSVPLKPKRALFQSPDEEKKNNPYRTPDADKRRRTWRRLSMRSPRTTKLPQQQLPSPQDKKKPRNCRKSLEFAGDLNKSVERNNDSSDKHVKRKLLWAVSTALKSVSVTSSHSKFKLCMNKLFKASLAKWNDKKNERKTTHENSTSEAMLVMAKSLLDSVIIPELELSKGKQDSMETSASLSDKALLASNCSTICTTPVKDVTSNKDLRGMPAGGISNVPNYEMVVSLLSERTFSELTSSNVSLKSDCNEQESDSDFKRNTPSTVQTLLPSPERDKNNSTPSIAQEFRSSNHKRKRNNLEEEEDLDCYPLSKTAKLCTSTGFSKLTTNGT</sequence>
<evidence type="ECO:0000313" key="2">
    <source>
        <dbReference type="EMBL" id="JAI52848.1"/>
    </source>
</evidence>
<feature type="region of interest" description="Disordered" evidence="1">
    <location>
        <begin position="445"/>
        <end position="502"/>
    </location>
</feature>
<reference evidence="2" key="1">
    <citation type="journal article" date="2016" name="PLoS Negl. Trop. Dis.">
        <title>A Deep Insight into the Sialome of Rhodnius neglectus, a Vector of Chagas Disease.</title>
        <authorList>
            <person name="Santiago P.B."/>
            <person name="Assumpcao T.C."/>
            <person name="Araujo C.N."/>
            <person name="Bastos I.M."/>
            <person name="Neves D."/>
            <person name="Silva I.G."/>
            <person name="Charneau S."/>
            <person name="Queiroz R.M."/>
            <person name="Raiol T."/>
            <person name="Oliveira J.V."/>
            <person name="Sousa M.V."/>
            <person name="Calvo E."/>
            <person name="Ribeiro J.M."/>
            <person name="Santana J.M."/>
        </authorList>
    </citation>
    <scope>NUCLEOTIDE SEQUENCE</scope>
    <source>
        <tissue evidence="2">Salivary glands</tissue>
    </source>
</reference>
<organism evidence="2">
    <name type="scientific">Rhodnius neglectus</name>
    <dbReference type="NCBI Taxonomy" id="72488"/>
    <lineage>
        <taxon>Eukaryota</taxon>
        <taxon>Metazoa</taxon>
        <taxon>Ecdysozoa</taxon>
        <taxon>Arthropoda</taxon>
        <taxon>Hexapoda</taxon>
        <taxon>Insecta</taxon>
        <taxon>Pterygota</taxon>
        <taxon>Neoptera</taxon>
        <taxon>Paraneoptera</taxon>
        <taxon>Hemiptera</taxon>
        <taxon>Heteroptera</taxon>
        <taxon>Panheteroptera</taxon>
        <taxon>Cimicomorpha</taxon>
        <taxon>Reduviidae</taxon>
        <taxon>Triatominae</taxon>
        <taxon>Rhodnius</taxon>
    </lineage>
</organism>
<feature type="non-terminal residue" evidence="2">
    <location>
        <position position="1"/>
    </location>
</feature>
<feature type="compositionally biased region" description="Polar residues" evidence="1">
    <location>
        <begin position="460"/>
        <end position="469"/>
    </location>
</feature>
<dbReference type="AlphaFoldDB" id="A0A0N7Z8C3"/>